<accession>A0A3B0UG59</accession>
<evidence type="ECO:0000313" key="1">
    <source>
        <dbReference type="EMBL" id="VAW23469.1"/>
    </source>
</evidence>
<name>A0A3B0UG59_9ZZZZ</name>
<protein>
    <recommendedName>
        <fullName evidence="2">DUF4294 domain-containing protein</fullName>
    </recommendedName>
</protein>
<sequence>MKRYLINIALFLAVVTASGQKPDSTHSGMGVISGNDTIIERQLKEIWVFPHKNFKNKRRERDFWRYVYKVKKTYPYAHAASILLKKYEPEYSQLKTQREKRALMKKIEKELLDQYKDELKKLTISEGRILIKLIDRETGSTSYGLIKDFRGGFTAFFWQSVARFFGNDLKSEFNPYGEDRLIDQIVKMIESGAI</sequence>
<proteinExistence type="predicted"/>
<organism evidence="1">
    <name type="scientific">hydrothermal vent metagenome</name>
    <dbReference type="NCBI Taxonomy" id="652676"/>
    <lineage>
        <taxon>unclassified sequences</taxon>
        <taxon>metagenomes</taxon>
        <taxon>ecological metagenomes</taxon>
    </lineage>
</organism>
<dbReference type="Pfam" id="PF14127">
    <property type="entry name" value="DUF4294"/>
    <property type="match status" value="1"/>
</dbReference>
<evidence type="ECO:0008006" key="2">
    <source>
        <dbReference type="Google" id="ProtNLM"/>
    </source>
</evidence>
<dbReference type="InterPro" id="IPR025636">
    <property type="entry name" value="DUF4294"/>
</dbReference>
<dbReference type="EMBL" id="UOEP01000196">
    <property type="protein sequence ID" value="VAW23469.1"/>
    <property type="molecule type" value="Genomic_DNA"/>
</dbReference>
<gene>
    <name evidence="1" type="ORF">MNBD_BACTEROID01-592</name>
</gene>
<dbReference type="AlphaFoldDB" id="A0A3B0UG59"/>
<reference evidence="1" key="1">
    <citation type="submission" date="2018-06" db="EMBL/GenBank/DDBJ databases">
        <authorList>
            <person name="Zhirakovskaya E."/>
        </authorList>
    </citation>
    <scope>NUCLEOTIDE SEQUENCE</scope>
</reference>